<evidence type="ECO:0000313" key="3">
    <source>
        <dbReference type="Proteomes" id="UP000826271"/>
    </source>
</evidence>
<feature type="compositionally biased region" description="Polar residues" evidence="1">
    <location>
        <begin position="103"/>
        <end position="114"/>
    </location>
</feature>
<dbReference type="AlphaFoldDB" id="A0AAV6X2I8"/>
<gene>
    <name evidence="2" type="ORF">BUALT_Bualt11G0015100</name>
</gene>
<sequence>MSRIRMKKEGMFKYACVVCPNILKKINKLSEVARNCTTRFCEAIANKRNDVEDYVDVCYNKETYLKGPVANQVPEAPQQTENAVTQQTENAATQQTDGFDALQPTQASQNAPIS</sequence>
<name>A0AAV6X2I8_9LAMI</name>
<protein>
    <submittedName>
        <fullName evidence="2">Uncharacterized protein</fullName>
    </submittedName>
</protein>
<dbReference type="EMBL" id="WHWC01000011">
    <property type="protein sequence ID" value="KAG8373350.1"/>
    <property type="molecule type" value="Genomic_DNA"/>
</dbReference>
<keyword evidence="3" id="KW-1185">Reference proteome</keyword>
<feature type="compositionally biased region" description="Low complexity" evidence="1">
    <location>
        <begin position="83"/>
        <end position="96"/>
    </location>
</feature>
<evidence type="ECO:0000313" key="2">
    <source>
        <dbReference type="EMBL" id="KAG8373350.1"/>
    </source>
</evidence>
<dbReference type="Proteomes" id="UP000826271">
    <property type="component" value="Unassembled WGS sequence"/>
</dbReference>
<feature type="region of interest" description="Disordered" evidence="1">
    <location>
        <begin position="72"/>
        <end position="114"/>
    </location>
</feature>
<reference evidence="2" key="1">
    <citation type="submission" date="2019-10" db="EMBL/GenBank/DDBJ databases">
        <authorList>
            <person name="Zhang R."/>
            <person name="Pan Y."/>
            <person name="Wang J."/>
            <person name="Ma R."/>
            <person name="Yu S."/>
        </authorList>
    </citation>
    <scope>NUCLEOTIDE SEQUENCE</scope>
    <source>
        <strain evidence="2">LA-IB0</strain>
        <tissue evidence="2">Leaf</tissue>
    </source>
</reference>
<organism evidence="2 3">
    <name type="scientific">Buddleja alternifolia</name>
    <dbReference type="NCBI Taxonomy" id="168488"/>
    <lineage>
        <taxon>Eukaryota</taxon>
        <taxon>Viridiplantae</taxon>
        <taxon>Streptophyta</taxon>
        <taxon>Embryophyta</taxon>
        <taxon>Tracheophyta</taxon>
        <taxon>Spermatophyta</taxon>
        <taxon>Magnoliopsida</taxon>
        <taxon>eudicotyledons</taxon>
        <taxon>Gunneridae</taxon>
        <taxon>Pentapetalae</taxon>
        <taxon>asterids</taxon>
        <taxon>lamiids</taxon>
        <taxon>Lamiales</taxon>
        <taxon>Scrophulariaceae</taxon>
        <taxon>Buddlejeae</taxon>
        <taxon>Buddleja</taxon>
    </lineage>
</organism>
<comment type="caution">
    <text evidence="2">The sequence shown here is derived from an EMBL/GenBank/DDBJ whole genome shotgun (WGS) entry which is preliminary data.</text>
</comment>
<proteinExistence type="predicted"/>
<evidence type="ECO:0000256" key="1">
    <source>
        <dbReference type="SAM" id="MobiDB-lite"/>
    </source>
</evidence>
<accession>A0AAV6X2I8</accession>